<feature type="region of interest" description="Disordered" evidence="3">
    <location>
        <begin position="493"/>
        <end position="634"/>
    </location>
</feature>
<gene>
    <name evidence="4" type="ORF">GGX14DRAFT_654078</name>
</gene>
<feature type="region of interest" description="Disordered" evidence="3">
    <location>
        <begin position="905"/>
        <end position="970"/>
    </location>
</feature>
<protein>
    <submittedName>
        <fullName evidence="4">Uncharacterized protein</fullName>
    </submittedName>
</protein>
<feature type="region of interest" description="Disordered" evidence="3">
    <location>
        <begin position="714"/>
        <end position="733"/>
    </location>
</feature>
<dbReference type="AlphaFoldDB" id="A0AAD6V3V2"/>
<feature type="compositionally biased region" description="Pro residues" evidence="3">
    <location>
        <begin position="908"/>
        <end position="920"/>
    </location>
</feature>
<feature type="compositionally biased region" description="Low complexity" evidence="3">
    <location>
        <begin position="655"/>
        <end position="664"/>
    </location>
</feature>
<evidence type="ECO:0000313" key="4">
    <source>
        <dbReference type="EMBL" id="KAJ7202278.1"/>
    </source>
</evidence>
<feature type="region of interest" description="Disordered" evidence="3">
    <location>
        <begin position="653"/>
        <end position="684"/>
    </location>
</feature>
<feature type="region of interest" description="Disordered" evidence="3">
    <location>
        <begin position="185"/>
        <end position="212"/>
    </location>
</feature>
<evidence type="ECO:0000256" key="3">
    <source>
        <dbReference type="SAM" id="MobiDB-lite"/>
    </source>
</evidence>
<reference evidence="4" key="1">
    <citation type="submission" date="2023-03" db="EMBL/GenBank/DDBJ databases">
        <title>Massive genome expansion in bonnet fungi (Mycena s.s.) driven by repeated elements and novel gene families across ecological guilds.</title>
        <authorList>
            <consortium name="Lawrence Berkeley National Laboratory"/>
            <person name="Harder C.B."/>
            <person name="Miyauchi S."/>
            <person name="Viragh M."/>
            <person name="Kuo A."/>
            <person name="Thoen E."/>
            <person name="Andreopoulos B."/>
            <person name="Lu D."/>
            <person name="Skrede I."/>
            <person name="Drula E."/>
            <person name="Henrissat B."/>
            <person name="Morin E."/>
            <person name="Kohler A."/>
            <person name="Barry K."/>
            <person name="LaButti K."/>
            <person name="Morin E."/>
            <person name="Salamov A."/>
            <person name="Lipzen A."/>
            <person name="Mereny Z."/>
            <person name="Hegedus B."/>
            <person name="Baldrian P."/>
            <person name="Stursova M."/>
            <person name="Weitz H."/>
            <person name="Taylor A."/>
            <person name="Grigoriev I.V."/>
            <person name="Nagy L.G."/>
            <person name="Martin F."/>
            <person name="Kauserud H."/>
        </authorList>
    </citation>
    <scope>NUCLEOTIDE SEQUENCE</scope>
    <source>
        <strain evidence="4">9144</strain>
    </source>
</reference>
<organism evidence="4 5">
    <name type="scientific">Mycena pura</name>
    <dbReference type="NCBI Taxonomy" id="153505"/>
    <lineage>
        <taxon>Eukaryota</taxon>
        <taxon>Fungi</taxon>
        <taxon>Dikarya</taxon>
        <taxon>Basidiomycota</taxon>
        <taxon>Agaricomycotina</taxon>
        <taxon>Agaricomycetes</taxon>
        <taxon>Agaricomycetidae</taxon>
        <taxon>Agaricales</taxon>
        <taxon>Marasmiineae</taxon>
        <taxon>Mycenaceae</taxon>
        <taxon>Mycena</taxon>
    </lineage>
</organism>
<sequence length="1068" mass="111781">MSAGRPSTTRLSLSELHPLSDELSSLQAAVSRFQNEAHSSSIKLQRHALDTSTLSDRIAQLESEKAVLTSELAILRDNPAPSPSSPSADTVAELTLSLRRLNAKLSLTEAALEEHTRALAETTALATRNTHAANEAYALAARARGREEEGRQREAALERAVAQAKEETRLSDRVVEEYAALVRTLDGRSPPPSATGWAADTGDNPTGTEDGGNVTLVERAGGVKPKDLLAESKAQLSAQAAGFSEQCATLEARVAAVEGERDVAHAQLAAARMLTVELGNELARAKFSAEQARVDDRSAAGMVERYMTFTQQTTTALHASLASLRARHTATLHTLQSSLSTTTNQLTTARAMEARLRAALDESGGALVRETVGRRREVGMRVRMVGREERAVEGLRAALGQAELLSAADGDEGETSKGTALARLIADVRRVLEMLDGDTGSAYSAAGAAVSAGMDGRMLLLENAVEMLSGELEEEMRRRVEAERVIRDMESHEPLGNGHVRMPGEEKDDTVAKADVSDSEPFGPAIGKSSSSTNSRTSFIDVEPVAAQSDWRPPPVSETLHPSSHLSPDGQLSGEDLEGTESGVPRAEDDAHIPQGADVSVQDDLRAADGEPEAEAEGDGEPTHLANDADNASPSVNAVHASVAASLGGVGLSAGAGPASVSASRDTDMASHLSSDVGLPPVEPSVTLLSRTEPEPEPEPAPAASIAFPSADTTLAPDVVPSQPDAPSAVPHADTTSIRHVDADADADTPAPHPLLAELVAAGKRYDKLQRAFRDCHLALQDLRAALAAPAPASLDAGEAVLRSAVERLHDYTEDARVELEICVADGRVLTHGWETLVLLPGPQAGGTTSALLKGSASKDDAAHGDADVRSQIAAFVEREARSQAAFQRKLADVEHDIAAVKHAVYMPPSPSPPPPPTSPAAPSSPERDAGGWAAWLRGGGSGSGSGARTPPSPGYGEAPTFGSVMTSPRLRHSASAARLVQRREANPFESLGLRVPMPAYIPQQPQPQPQSQPPAARQRTISGVYMLGLGVGRGQGGRRPSGLAVSPEIRGTAAAAAVETEADGDVE</sequence>
<evidence type="ECO:0000313" key="5">
    <source>
        <dbReference type="Proteomes" id="UP001219525"/>
    </source>
</evidence>
<keyword evidence="1" id="KW-0945">Host-virus interaction</keyword>
<feature type="compositionally biased region" description="Acidic residues" evidence="3">
    <location>
        <begin position="610"/>
        <end position="620"/>
    </location>
</feature>
<feature type="coiled-coil region" evidence="2">
    <location>
        <begin position="458"/>
        <end position="492"/>
    </location>
</feature>
<feature type="compositionally biased region" description="Basic and acidic residues" evidence="3">
    <location>
        <begin position="502"/>
        <end position="516"/>
    </location>
</feature>
<dbReference type="Proteomes" id="UP001219525">
    <property type="component" value="Unassembled WGS sequence"/>
</dbReference>
<dbReference type="EMBL" id="JARJCW010000055">
    <property type="protein sequence ID" value="KAJ7202278.1"/>
    <property type="molecule type" value="Genomic_DNA"/>
</dbReference>
<feature type="region of interest" description="Disordered" evidence="3">
    <location>
        <begin position="1033"/>
        <end position="1068"/>
    </location>
</feature>
<evidence type="ECO:0000256" key="2">
    <source>
        <dbReference type="SAM" id="Coils"/>
    </source>
</evidence>
<keyword evidence="2" id="KW-0175">Coiled coil</keyword>
<feature type="compositionally biased region" description="Low complexity" evidence="3">
    <location>
        <begin position="529"/>
        <end position="538"/>
    </location>
</feature>
<accession>A0AAD6V3V2</accession>
<keyword evidence="5" id="KW-1185">Reference proteome</keyword>
<proteinExistence type="predicted"/>
<feature type="coiled-coil region" evidence="2">
    <location>
        <begin position="58"/>
        <end position="118"/>
    </location>
</feature>
<dbReference type="PANTHER" id="PTHR13037">
    <property type="entry name" value="FORMIN"/>
    <property type="match status" value="1"/>
</dbReference>
<evidence type="ECO:0000256" key="1">
    <source>
        <dbReference type="ARBA" id="ARBA00022581"/>
    </source>
</evidence>
<comment type="caution">
    <text evidence="4">The sequence shown here is derived from an EMBL/GenBank/DDBJ whole genome shotgun (WGS) entry which is preliminary data.</text>
</comment>
<feature type="compositionally biased region" description="Low complexity" evidence="3">
    <location>
        <begin position="921"/>
        <end position="937"/>
    </location>
</feature>
<name>A0AAD6V3V2_9AGAR</name>
<dbReference type="PANTHER" id="PTHR13037:SF24">
    <property type="entry name" value="POLYCOMB PROTEIN PCL-RELATED"/>
    <property type="match status" value="1"/>
</dbReference>